<evidence type="ECO:0000256" key="1">
    <source>
        <dbReference type="SAM" id="SignalP"/>
    </source>
</evidence>
<feature type="signal peptide" evidence="1">
    <location>
        <begin position="1"/>
        <end position="24"/>
    </location>
</feature>
<dbReference type="EMBL" id="JAEMNX010000006">
    <property type="protein sequence ID" value="MBJ7537485.1"/>
    <property type="molecule type" value="Genomic_DNA"/>
</dbReference>
<dbReference type="Proteomes" id="UP000628710">
    <property type="component" value="Unassembled WGS sequence"/>
</dbReference>
<protein>
    <submittedName>
        <fullName evidence="3">Porin</fullName>
    </submittedName>
</protein>
<evidence type="ECO:0000313" key="3">
    <source>
        <dbReference type="EMBL" id="MBJ7537485.1"/>
    </source>
</evidence>
<evidence type="ECO:0000313" key="4">
    <source>
        <dbReference type="Proteomes" id="UP000628710"/>
    </source>
</evidence>
<dbReference type="GO" id="GO:0015288">
    <property type="term" value="F:porin activity"/>
    <property type="evidence" value="ECO:0007669"/>
    <property type="project" value="InterPro"/>
</dbReference>
<keyword evidence="4" id="KW-1185">Reference proteome</keyword>
<comment type="caution">
    <text evidence="3">The sequence shown here is derived from an EMBL/GenBank/DDBJ whole genome shotgun (WGS) entry which is preliminary data.</text>
</comment>
<dbReference type="RefSeq" id="WP_199467633.1">
    <property type="nucleotide sequence ID" value="NZ_JAEMNX010000006.1"/>
</dbReference>
<dbReference type="AlphaFoldDB" id="A0A934JUA3"/>
<feature type="domain" description="Porin" evidence="2">
    <location>
        <begin position="134"/>
        <end position="324"/>
    </location>
</feature>
<evidence type="ECO:0000259" key="2">
    <source>
        <dbReference type="Pfam" id="PF13609"/>
    </source>
</evidence>
<dbReference type="InterPro" id="IPR023614">
    <property type="entry name" value="Porin_dom_sf"/>
</dbReference>
<dbReference type="Pfam" id="PF13609">
    <property type="entry name" value="Porin_4"/>
    <property type="match status" value="1"/>
</dbReference>
<proteinExistence type="predicted"/>
<accession>A0A934JUA3</accession>
<dbReference type="GO" id="GO:0016020">
    <property type="term" value="C:membrane"/>
    <property type="evidence" value="ECO:0007669"/>
    <property type="project" value="InterPro"/>
</dbReference>
<sequence length="338" mass="36361">MKNSRNLLAITLSAPFLLTQIASAANSDVVVNKPQFTFLTSIGLLNVEDKDFDPEAFEAEVGIKGVVKAKEFTMIYNLKADLSDAINSRDTGTSTTEGEADIHMKEANVIFPTSYGAFVLAPRITSGQNRELYSNVDLFEYNEAHASGVAVTGNTLYAQPAEGDDVVAWASPKFMGVKLVLASISLDENNGEDSDAKAFRFVYDDGKLSLGAGQVIVNKNTPPAVANPSGKTYTRSALTAGYKFDKLDIGTTYEMNKDTFGSAGDYDTLGVAARYHLNNGYSVAAGYYNKDSDVDANDNKGTVIQVKKQAGKNISFWAEAANYDITADNFAVGVNLSY</sequence>
<name>A0A934JUA3_9GAMM</name>
<dbReference type="InterPro" id="IPR033900">
    <property type="entry name" value="Gram_neg_porin_domain"/>
</dbReference>
<dbReference type="Gene3D" id="2.40.160.10">
    <property type="entry name" value="Porin"/>
    <property type="match status" value="1"/>
</dbReference>
<reference evidence="3" key="1">
    <citation type="submission" date="2020-12" db="EMBL/GenBank/DDBJ databases">
        <title>Marinomonas arctica sp. nov., a psychrotolerant bacterium isolated from the Arctic.</title>
        <authorList>
            <person name="Zhang Y."/>
        </authorList>
    </citation>
    <scope>NUCLEOTIDE SEQUENCE</scope>
    <source>
        <strain evidence="3">C1424</strain>
    </source>
</reference>
<organism evidence="3 4">
    <name type="scientific">Marinomonas transparens</name>
    <dbReference type="NCBI Taxonomy" id="2795388"/>
    <lineage>
        <taxon>Bacteria</taxon>
        <taxon>Pseudomonadati</taxon>
        <taxon>Pseudomonadota</taxon>
        <taxon>Gammaproteobacteria</taxon>
        <taxon>Oceanospirillales</taxon>
        <taxon>Oceanospirillaceae</taxon>
        <taxon>Marinomonas</taxon>
    </lineage>
</organism>
<dbReference type="SUPFAM" id="SSF56935">
    <property type="entry name" value="Porins"/>
    <property type="match status" value="1"/>
</dbReference>
<gene>
    <name evidence="3" type="ORF">I8J31_07280</name>
</gene>
<feature type="chain" id="PRO_5037611474" evidence="1">
    <location>
        <begin position="25"/>
        <end position="338"/>
    </location>
</feature>
<keyword evidence="1" id="KW-0732">Signal</keyword>